<keyword evidence="3" id="KW-1185">Reference proteome</keyword>
<dbReference type="InParanoid" id="E3J630"/>
<name>E3J630_PSEI1</name>
<dbReference type="EMBL" id="CP002299">
    <property type="protein sequence ID" value="ADP78321.1"/>
    <property type="molecule type" value="Genomic_DNA"/>
</dbReference>
<proteinExistence type="predicted"/>
<dbReference type="RefSeq" id="WP_013421444.1">
    <property type="nucleotide sequence ID" value="NC_014666.1"/>
</dbReference>
<feature type="compositionally biased region" description="Acidic residues" evidence="1">
    <location>
        <begin position="12"/>
        <end position="27"/>
    </location>
</feature>
<evidence type="ECO:0000256" key="1">
    <source>
        <dbReference type="SAM" id="MobiDB-lite"/>
    </source>
</evidence>
<reference evidence="2 3" key="1">
    <citation type="submission" date="2010-10" db="EMBL/GenBank/DDBJ databases">
        <title>Complete sequence of Frankia sp. EuI1c.</title>
        <authorList>
            <consortium name="US DOE Joint Genome Institute"/>
            <person name="Lucas S."/>
            <person name="Copeland A."/>
            <person name="Lapidus A."/>
            <person name="Cheng J.-F."/>
            <person name="Bruce D."/>
            <person name="Goodwin L."/>
            <person name="Pitluck S."/>
            <person name="Chertkov O."/>
            <person name="Detter J.C."/>
            <person name="Han C."/>
            <person name="Tapia R."/>
            <person name="Land M."/>
            <person name="Hauser L."/>
            <person name="Jeffries C."/>
            <person name="Kyrpides N."/>
            <person name="Ivanova N."/>
            <person name="Mikhailova N."/>
            <person name="Beauchemin N."/>
            <person name="Sen A."/>
            <person name="Sur S.A."/>
            <person name="Gtari M."/>
            <person name="Wall L."/>
            <person name="Tisa L."/>
            <person name="Woyke T."/>
        </authorList>
    </citation>
    <scope>NUCLEOTIDE SEQUENCE [LARGE SCALE GENOMIC DNA]</scope>
    <source>
        <strain evidence="3">DSM 45817 / CECT 9037 / EuI1c</strain>
    </source>
</reference>
<dbReference type="Proteomes" id="UP000002484">
    <property type="component" value="Chromosome"/>
</dbReference>
<protein>
    <submittedName>
        <fullName evidence="2">Uncharacterized protein</fullName>
    </submittedName>
</protein>
<evidence type="ECO:0000313" key="2">
    <source>
        <dbReference type="EMBL" id="ADP78321.1"/>
    </source>
</evidence>
<dbReference type="HOGENOM" id="CLU_3233968_0_0_11"/>
<dbReference type="KEGG" id="fri:FraEuI1c_0235"/>
<dbReference type="STRING" id="298654.FraEuI1c_0235"/>
<gene>
    <name evidence="2" type="ordered locus">FraEuI1c_0235</name>
</gene>
<feature type="region of interest" description="Disordered" evidence="1">
    <location>
        <begin position="1"/>
        <end position="43"/>
    </location>
</feature>
<organism evidence="2 3">
    <name type="scientific">Pseudofrankia inefficax (strain DSM 45817 / CECT 9037 / DDB 130130 / EuI1c)</name>
    <name type="common">Frankia inefficax</name>
    <dbReference type="NCBI Taxonomy" id="298654"/>
    <lineage>
        <taxon>Bacteria</taxon>
        <taxon>Bacillati</taxon>
        <taxon>Actinomycetota</taxon>
        <taxon>Actinomycetes</taxon>
        <taxon>Frankiales</taxon>
        <taxon>Frankiaceae</taxon>
        <taxon>Pseudofrankia</taxon>
    </lineage>
</organism>
<sequence>MSSTQTAPPPTDTDEIEGLTLVDDLDTFEPTSLTGCGDDNPYR</sequence>
<accession>E3J630</accession>
<dbReference type="AlphaFoldDB" id="E3J630"/>
<evidence type="ECO:0000313" key="3">
    <source>
        <dbReference type="Proteomes" id="UP000002484"/>
    </source>
</evidence>